<keyword evidence="4" id="KW-1005">Bacterial flagellum biogenesis</keyword>
<evidence type="ECO:0000256" key="6">
    <source>
        <dbReference type="ARBA" id="ARBA00023225"/>
    </source>
</evidence>
<dbReference type="STRING" id="1464123.SAMN05444126_102129"/>
<dbReference type="GO" id="GO:0044781">
    <property type="term" value="P:bacterial-type flagellum organization"/>
    <property type="evidence" value="ECO:0007669"/>
    <property type="project" value="UniProtKB-KW"/>
</dbReference>
<dbReference type="EMBL" id="FOGV01000002">
    <property type="protein sequence ID" value="SER54981.1"/>
    <property type="molecule type" value="Genomic_DNA"/>
</dbReference>
<dbReference type="NCBIfam" id="TIGR03825">
    <property type="entry name" value="FliH_bacil"/>
    <property type="match status" value="1"/>
</dbReference>
<comment type="caution">
    <text evidence="10">The sequence shown here is derived from an EMBL/GenBank/DDBJ whole genome shotgun (WGS) entry which is preliminary data.</text>
</comment>
<feature type="coiled-coil region" evidence="8">
    <location>
        <begin position="51"/>
        <end position="138"/>
    </location>
</feature>
<dbReference type="InterPro" id="IPR051472">
    <property type="entry name" value="T3SS_Stator/FliH"/>
</dbReference>
<keyword evidence="8" id="KW-0175">Coiled coil</keyword>
<keyword evidence="3" id="KW-0813">Transport</keyword>
<evidence type="ECO:0000256" key="7">
    <source>
        <dbReference type="NCBIfam" id="TIGR03825"/>
    </source>
</evidence>
<keyword evidence="10" id="KW-0969">Cilium</keyword>
<comment type="function">
    <text evidence="1">Needed for flagellar regrowth and assembly.</text>
</comment>
<organism evidence="10 11">
    <name type="scientific">Salisediminibacterium halotolerans</name>
    <dbReference type="NCBI Taxonomy" id="517425"/>
    <lineage>
        <taxon>Bacteria</taxon>
        <taxon>Bacillati</taxon>
        <taxon>Bacillota</taxon>
        <taxon>Bacilli</taxon>
        <taxon>Bacillales</taxon>
        <taxon>Bacillaceae</taxon>
        <taxon>Salisediminibacterium</taxon>
    </lineage>
</organism>
<evidence type="ECO:0000313" key="11">
    <source>
        <dbReference type="Proteomes" id="UP000199318"/>
    </source>
</evidence>
<dbReference type="PANTHER" id="PTHR34982">
    <property type="entry name" value="YOP PROTEINS TRANSLOCATION PROTEIN L"/>
    <property type="match status" value="1"/>
</dbReference>
<dbReference type="OrthoDB" id="19020at2"/>
<dbReference type="InterPro" id="IPR022524">
    <property type="entry name" value="FliH_Bacilli"/>
</dbReference>
<keyword evidence="5" id="KW-0653">Protein transport</keyword>
<dbReference type="GO" id="GO:0015031">
    <property type="term" value="P:protein transport"/>
    <property type="evidence" value="ECO:0007669"/>
    <property type="project" value="UniProtKB-KW"/>
</dbReference>
<keyword evidence="11" id="KW-1185">Reference proteome</keyword>
<keyword evidence="6" id="KW-1006">Bacterial flagellum protein export</keyword>
<protein>
    <recommendedName>
        <fullName evidence="7">Flagellar assembly protein FliH</fullName>
    </recommendedName>
</protein>
<proteinExistence type="inferred from homology"/>
<gene>
    <name evidence="10" type="ORF">SAMN05444126_102129</name>
</gene>
<dbReference type="Proteomes" id="UP000199318">
    <property type="component" value="Unassembled WGS sequence"/>
</dbReference>
<evidence type="ECO:0000256" key="3">
    <source>
        <dbReference type="ARBA" id="ARBA00022448"/>
    </source>
</evidence>
<dbReference type="AlphaFoldDB" id="A0A1H9Q3E8"/>
<name>A0A1H9Q3E8_9BACI</name>
<evidence type="ECO:0000256" key="4">
    <source>
        <dbReference type="ARBA" id="ARBA00022795"/>
    </source>
</evidence>
<dbReference type="GO" id="GO:0005829">
    <property type="term" value="C:cytosol"/>
    <property type="evidence" value="ECO:0007669"/>
    <property type="project" value="TreeGrafter"/>
</dbReference>
<dbReference type="Pfam" id="PF02108">
    <property type="entry name" value="FliH"/>
    <property type="match status" value="1"/>
</dbReference>
<dbReference type="PANTHER" id="PTHR34982:SF1">
    <property type="entry name" value="FLAGELLAR ASSEMBLY PROTEIN FLIH"/>
    <property type="match status" value="1"/>
</dbReference>
<keyword evidence="10" id="KW-0966">Cell projection</keyword>
<evidence type="ECO:0000256" key="5">
    <source>
        <dbReference type="ARBA" id="ARBA00022927"/>
    </source>
</evidence>
<keyword evidence="10" id="KW-0282">Flagellum</keyword>
<sequence>MILLSRIIKPPYALPKKQAERTIGLKEIKPETAAVFEEEFLSHQPDDNETAASEKERLAVEKETIQQMQQAFEEEKRSWAEEIEEEKQQIAAEAEKRFKEASQSGYDDGYQQGVAMGKEEYREIINEAKQVVDAAKADYNRRLQKAEPDIIKIAAAMAEKVISRTLDEDACSWTELVKQAVTEVREQEEIKIYVHPDWYEFTLNHQQELQEIAVHTGELVIYPDEQLQVGGCVLETPFGLVDASVDKQLKQIRHQLFESLKGGLQDEYK</sequence>
<evidence type="ECO:0000256" key="8">
    <source>
        <dbReference type="SAM" id="Coils"/>
    </source>
</evidence>
<comment type="similarity">
    <text evidence="2">Belongs to the FliH family.</text>
</comment>
<evidence type="ECO:0000313" key="10">
    <source>
        <dbReference type="EMBL" id="SER54981.1"/>
    </source>
</evidence>
<accession>A0A1H9Q3E8</accession>
<evidence type="ECO:0000256" key="2">
    <source>
        <dbReference type="ARBA" id="ARBA00006602"/>
    </source>
</evidence>
<reference evidence="11" key="1">
    <citation type="submission" date="2016-10" db="EMBL/GenBank/DDBJ databases">
        <authorList>
            <person name="de Groot N.N."/>
        </authorList>
    </citation>
    <scope>NUCLEOTIDE SEQUENCE [LARGE SCALE GENOMIC DNA]</scope>
    <source>
        <strain evidence="11">10nlg</strain>
    </source>
</reference>
<evidence type="ECO:0000256" key="1">
    <source>
        <dbReference type="ARBA" id="ARBA00003041"/>
    </source>
</evidence>
<evidence type="ECO:0000259" key="9">
    <source>
        <dbReference type="Pfam" id="PF02108"/>
    </source>
</evidence>
<feature type="domain" description="Flagellar assembly protein FliH/Type III secretion system HrpE" evidence="9">
    <location>
        <begin position="124"/>
        <end position="252"/>
    </location>
</feature>
<dbReference type="InterPro" id="IPR018035">
    <property type="entry name" value="Flagellar_FliH/T3SS_HrpE"/>
</dbReference>